<evidence type="ECO:0000259" key="3">
    <source>
        <dbReference type="Pfam" id="PF22622"/>
    </source>
</evidence>
<dbReference type="CDD" id="cd03448">
    <property type="entry name" value="HDE_HSD"/>
    <property type="match status" value="1"/>
</dbReference>
<dbReference type="InterPro" id="IPR029069">
    <property type="entry name" value="HotDog_dom_sf"/>
</dbReference>
<accession>A0AAD9HV20</accession>
<dbReference type="SUPFAM" id="SSF54637">
    <property type="entry name" value="Thioesterase/thiol ester dehydrase-isomerase"/>
    <property type="match status" value="2"/>
</dbReference>
<feature type="region of interest" description="Disordered" evidence="1">
    <location>
        <begin position="172"/>
        <end position="201"/>
    </location>
</feature>
<dbReference type="AlphaFoldDB" id="A0AAD9HV20"/>
<dbReference type="GO" id="GO:0005777">
    <property type="term" value="C:peroxisome"/>
    <property type="evidence" value="ECO:0007669"/>
    <property type="project" value="TreeGrafter"/>
</dbReference>
<dbReference type="EMBL" id="MU842808">
    <property type="protein sequence ID" value="KAK2035613.1"/>
    <property type="molecule type" value="Genomic_DNA"/>
</dbReference>
<evidence type="ECO:0000313" key="5">
    <source>
        <dbReference type="Proteomes" id="UP001232148"/>
    </source>
</evidence>
<dbReference type="GO" id="GO:0006635">
    <property type="term" value="P:fatty acid beta-oxidation"/>
    <property type="evidence" value="ECO:0007669"/>
    <property type="project" value="TreeGrafter"/>
</dbReference>
<dbReference type="InterPro" id="IPR002539">
    <property type="entry name" value="MaoC-like_dom"/>
</dbReference>
<dbReference type="GO" id="GO:0003857">
    <property type="term" value="F:(3S)-3-hydroxyacyl-CoA dehydrogenase (NAD+) activity"/>
    <property type="evidence" value="ECO:0007669"/>
    <property type="project" value="TreeGrafter"/>
</dbReference>
<protein>
    <submittedName>
        <fullName evidence="4">Thioesterase/thiol ester dehydrase-isomerase</fullName>
    </submittedName>
</protein>
<dbReference type="InterPro" id="IPR054357">
    <property type="entry name" value="MFE-2_N"/>
</dbReference>
<dbReference type="PANTHER" id="PTHR13078:SF57">
    <property type="entry name" value="DEHYDRATASE, PUTATIVE (AFU_ORTHOLOGUE AFUA_5G00640)-RELATED"/>
    <property type="match status" value="1"/>
</dbReference>
<name>A0AAD9HV20_9PEZI</name>
<feature type="domain" description="Peroxisomal multifunctional enzyme type 2-like N-terminal" evidence="3">
    <location>
        <begin position="34"/>
        <end position="170"/>
    </location>
</feature>
<proteinExistence type="predicted"/>
<dbReference type="Pfam" id="PF01575">
    <property type="entry name" value="MaoC_dehydratas"/>
    <property type="match status" value="1"/>
</dbReference>
<dbReference type="GO" id="GO:0044594">
    <property type="term" value="F:17-beta-hydroxysteroid dehydrogenase (NAD+) activity"/>
    <property type="evidence" value="ECO:0007669"/>
    <property type="project" value="TreeGrafter"/>
</dbReference>
<feature type="compositionally biased region" description="Basic and acidic residues" evidence="1">
    <location>
        <begin position="189"/>
        <end position="198"/>
    </location>
</feature>
<comment type="caution">
    <text evidence="4">The sequence shown here is derived from an EMBL/GenBank/DDBJ whole genome shotgun (WGS) entry which is preliminary data.</text>
</comment>
<dbReference type="Gene3D" id="3.10.129.10">
    <property type="entry name" value="Hotdog Thioesterase"/>
    <property type="match status" value="2"/>
</dbReference>
<keyword evidence="5" id="KW-1185">Reference proteome</keyword>
<evidence type="ECO:0000256" key="1">
    <source>
        <dbReference type="SAM" id="MobiDB-lite"/>
    </source>
</evidence>
<dbReference type="Proteomes" id="UP001232148">
    <property type="component" value="Unassembled WGS sequence"/>
</dbReference>
<sequence length="368" mass="40460">MTPMDIPVKNASGRYDNVDFRKAAGYQHPPIKCSYNRRDVLLFANAIGCQEDELHFLYELHPGFAAFPTFPVNLAFKQTDQDVFDFIARTVIGHVPGCPPFDAQRSVDGERGIEILRPIPVYSDGMDLEVQNKVIGVYDKGGAMILEAEQLLVDTKTNTAYTKMTSTAFGIGQGGYNGPRGRSKPVVEPPDRRPDAVHTTETTPETALLYRLCGDYNPLHADDGFGLRAGFTGSILQGLGTWNMAAHGLLRKLGGSDPRRFKAFGARFKNVVYPGDTLETRMWVGQSEEGVDGVVFETVVKKDGRVALDFKTRLVKSVSVSAQAQKACFHGPGIITVSIQNVSTGTKHIMMYSLMIAVRDLSTIVYQM</sequence>
<dbReference type="GO" id="GO:0004300">
    <property type="term" value="F:enoyl-CoA hydratase activity"/>
    <property type="evidence" value="ECO:0007669"/>
    <property type="project" value="TreeGrafter"/>
</dbReference>
<gene>
    <name evidence="4" type="ORF">LX32DRAFT_700500</name>
</gene>
<dbReference type="Pfam" id="PF22622">
    <property type="entry name" value="MFE-2_hydrat-2_N"/>
    <property type="match status" value="1"/>
</dbReference>
<evidence type="ECO:0000313" key="4">
    <source>
        <dbReference type="EMBL" id="KAK2035613.1"/>
    </source>
</evidence>
<dbReference type="PANTHER" id="PTHR13078">
    <property type="entry name" value="PEROXISOMAL MULTIFUNCTIONAL ENZYME TYPE 2-RELATED"/>
    <property type="match status" value="1"/>
</dbReference>
<feature type="domain" description="MaoC-like" evidence="2">
    <location>
        <begin position="188"/>
        <end position="299"/>
    </location>
</feature>
<organism evidence="4 5">
    <name type="scientific">Colletotrichum zoysiae</name>
    <dbReference type="NCBI Taxonomy" id="1216348"/>
    <lineage>
        <taxon>Eukaryota</taxon>
        <taxon>Fungi</taxon>
        <taxon>Dikarya</taxon>
        <taxon>Ascomycota</taxon>
        <taxon>Pezizomycotina</taxon>
        <taxon>Sordariomycetes</taxon>
        <taxon>Hypocreomycetidae</taxon>
        <taxon>Glomerellales</taxon>
        <taxon>Glomerellaceae</taxon>
        <taxon>Colletotrichum</taxon>
        <taxon>Colletotrichum graminicola species complex</taxon>
    </lineage>
</organism>
<reference evidence="4" key="1">
    <citation type="submission" date="2021-06" db="EMBL/GenBank/DDBJ databases">
        <title>Comparative genomics, transcriptomics and evolutionary studies reveal genomic signatures of adaptation to plant cell wall in hemibiotrophic fungi.</title>
        <authorList>
            <consortium name="DOE Joint Genome Institute"/>
            <person name="Baroncelli R."/>
            <person name="Diaz J.F."/>
            <person name="Benocci T."/>
            <person name="Peng M."/>
            <person name="Battaglia E."/>
            <person name="Haridas S."/>
            <person name="Andreopoulos W."/>
            <person name="Labutti K."/>
            <person name="Pangilinan J."/>
            <person name="Floch G.L."/>
            <person name="Makela M.R."/>
            <person name="Henrissat B."/>
            <person name="Grigoriev I.V."/>
            <person name="Crouch J.A."/>
            <person name="De Vries R.P."/>
            <person name="Sukno S.A."/>
            <person name="Thon M.R."/>
        </authorList>
    </citation>
    <scope>NUCLEOTIDE SEQUENCE</scope>
    <source>
        <strain evidence="4">MAFF235873</strain>
    </source>
</reference>
<evidence type="ECO:0000259" key="2">
    <source>
        <dbReference type="Pfam" id="PF01575"/>
    </source>
</evidence>